<evidence type="ECO:0000256" key="5">
    <source>
        <dbReference type="ARBA" id="ARBA00048336"/>
    </source>
</evidence>
<dbReference type="InterPro" id="IPR029021">
    <property type="entry name" value="Prot-tyrosine_phosphatase-like"/>
</dbReference>
<dbReference type="PANTHER" id="PTHR45682:SF5">
    <property type="entry name" value="DUAL SPECIFICITY PROTEIN PHOSPHATASE"/>
    <property type="match status" value="1"/>
</dbReference>
<comment type="similarity">
    <text evidence="1 7">Belongs to the protein-tyrosine phosphatase family. Non-receptor class dual specificity subfamily.</text>
</comment>
<dbReference type="PANTHER" id="PTHR45682">
    <property type="entry name" value="AGAP008228-PA"/>
    <property type="match status" value="1"/>
</dbReference>
<evidence type="ECO:0000313" key="11">
    <source>
        <dbReference type="Proteomes" id="UP001558652"/>
    </source>
</evidence>
<evidence type="ECO:0000256" key="4">
    <source>
        <dbReference type="ARBA" id="ARBA00047761"/>
    </source>
</evidence>
<dbReference type="SMART" id="SM00404">
    <property type="entry name" value="PTPc_motif"/>
    <property type="match status" value="1"/>
</dbReference>
<gene>
    <name evidence="10" type="ORF">AAG570_013287</name>
</gene>
<evidence type="ECO:0000313" key="10">
    <source>
        <dbReference type="EMBL" id="KAL1130349.1"/>
    </source>
</evidence>
<dbReference type="SMART" id="SM00195">
    <property type="entry name" value="DSPc"/>
    <property type="match status" value="1"/>
</dbReference>
<dbReference type="InterPro" id="IPR000387">
    <property type="entry name" value="Tyr_Pase_dom"/>
</dbReference>
<dbReference type="InterPro" id="IPR000340">
    <property type="entry name" value="Dual-sp_phosphatase_cat-dom"/>
</dbReference>
<dbReference type="InterPro" id="IPR003595">
    <property type="entry name" value="Tyr_Pase_cat"/>
</dbReference>
<dbReference type="Pfam" id="PF00782">
    <property type="entry name" value="DSPc"/>
    <property type="match status" value="1"/>
</dbReference>
<comment type="catalytic activity">
    <reaction evidence="4 7">
        <text>O-phospho-L-seryl-[protein] + H2O = L-seryl-[protein] + phosphate</text>
        <dbReference type="Rhea" id="RHEA:20629"/>
        <dbReference type="Rhea" id="RHEA-COMP:9863"/>
        <dbReference type="Rhea" id="RHEA-COMP:11604"/>
        <dbReference type="ChEBI" id="CHEBI:15377"/>
        <dbReference type="ChEBI" id="CHEBI:29999"/>
        <dbReference type="ChEBI" id="CHEBI:43474"/>
        <dbReference type="ChEBI" id="CHEBI:83421"/>
        <dbReference type="EC" id="3.1.3.16"/>
    </reaction>
</comment>
<dbReference type="PROSITE" id="PS00383">
    <property type="entry name" value="TYR_PHOSPHATASE_1"/>
    <property type="match status" value="1"/>
</dbReference>
<dbReference type="PRINTS" id="PR01909">
    <property type="entry name" value="ADSPHPHTASEA"/>
</dbReference>
<evidence type="ECO:0000256" key="1">
    <source>
        <dbReference type="ARBA" id="ARBA00008601"/>
    </source>
</evidence>
<protein>
    <recommendedName>
        <fullName evidence="7">Dual specificity protein phosphatase</fullName>
        <ecNumber evidence="7">3.1.3.16</ecNumber>
        <ecNumber evidence="7">3.1.3.48</ecNumber>
    </recommendedName>
</protein>
<evidence type="ECO:0000259" key="8">
    <source>
        <dbReference type="PROSITE" id="PS50054"/>
    </source>
</evidence>
<dbReference type="GO" id="GO:0004725">
    <property type="term" value="F:protein tyrosine phosphatase activity"/>
    <property type="evidence" value="ECO:0007669"/>
    <property type="project" value="UniProtKB-EC"/>
</dbReference>
<dbReference type="FunFam" id="3.90.190.10:FF:000157">
    <property type="entry name" value="Protein-tyrosine phosphatase"/>
    <property type="match status" value="1"/>
</dbReference>
<reference evidence="10 11" key="1">
    <citation type="submission" date="2024-07" db="EMBL/GenBank/DDBJ databases">
        <title>Chromosome-level genome assembly of the water stick insect Ranatra chinensis (Heteroptera: Nepidae).</title>
        <authorList>
            <person name="Liu X."/>
        </authorList>
    </citation>
    <scope>NUCLEOTIDE SEQUENCE [LARGE SCALE GENOMIC DNA]</scope>
    <source>
        <strain evidence="10">Cailab_2021Rc</strain>
        <tissue evidence="10">Muscle</tissue>
    </source>
</reference>
<feature type="active site" description="Phosphocysteine intermediate" evidence="6">
    <location>
        <position position="141"/>
    </location>
</feature>
<dbReference type="PROSITE" id="PS50056">
    <property type="entry name" value="TYR_PHOSPHATASE_2"/>
    <property type="match status" value="1"/>
</dbReference>
<comment type="caution">
    <text evidence="10">The sequence shown here is derived from an EMBL/GenBank/DDBJ whole genome shotgun (WGS) entry which is preliminary data.</text>
</comment>
<sequence>MSYLSVDCDKAKRILETLTQTRAYHRCLPGYSVGDPEGMNREIAGVDCDEVYNNIFIGDVCAAKNKSYLRRVGITHVLNAAEGSSFGMVNTYTKYYEGTGIKYMGIRLMDLSVADIASHFYPVADFIEAALNEGGKVLVHCLMGISRSATFVLAFLMIKRGMSACEAMAGVRRRRNVHPNDGFIRSLATLDNKLARKNYLY</sequence>
<dbReference type="Gene3D" id="3.90.190.10">
    <property type="entry name" value="Protein tyrosine phosphatase superfamily"/>
    <property type="match status" value="1"/>
</dbReference>
<feature type="domain" description="Tyrosine specific protein phosphatases" evidence="9">
    <location>
        <begin position="118"/>
        <end position="175"/>
    </location>
</feature>
<name>A0ABD0Z4M1_9HEMI</name>
<dbReference type="InterPro" id="IPR020422">
    <property type="entry name" value="TYR_PHOSPHATASE_DUAL_dom"/>
</dbReference>
<comment type="catalytic activity">
    <reaction evidence="5 7">
        <text>O-phospho-L-threonyl-[protein] + H2O = L-threonyl-[protein] + phosphate</text>
        <dbReference type="Rhea" id="RHEA:47004"/>
        <dbReference type="Rhea" id="RHEA-COMP:11060"/>
        <dbReference type="Rhea" id="RHEA-COMP:11605"/>
        <dbReference type="ChEBI" id="CHEBI:15377"/>
        <dbReference type="ChEBI" id="CHEBI:30013"/>
        <dbReference type="ChEBI" id="CHEBI:43474"/>
        <dbReference type="ChEBI" id="CHEBI:61977"/>
        <dbReference type="EC" id="3.1.3.16"/>
    </reaction>
</comment>
<dbReference type="InterPro" id="IPR016130">
    <property type="entry name" value="Tyr_Pase_AS"/>
</dbReference>
<keyword evidence="2 7" id="KW-0378">Hydrolase</keyword>
<evidence type="ECO:0000259" key="9">
    <source>
        <dbReference type="PROSITE" id="PS50056"/>
    </source>
</evidence>
<comment type="function">
    <text evidence="7">Dual specificity phosphatase able to dephosphorylate phosphotyrosine, phosphoserine and phosphothreonine residues, with a preference for phosphotyrosine as a substrate.</text>
</comment>
<dbReference type="EC" id="3.1.3.16" evidence="7"/>
<evidence type="ECO:0000256" key="6">
    <source>
        <dbReference type="PIRSR" id="PIRSR620405-1"/>
    </source>
</evidence>
<dbReference type="EC" id="3.1.3.48" evidence="7"/>
<feature type="domain" description="Tyrosine-protein phosphatase" evidence="8">
    <location>
        <begin position="47"/>
        <end position="196"/>
    </location>
</feature>
<proteinExistence type="inferred from homology"/>
<dbReference type="GO" id="GO:0008138">
    <property type="term" value="F:protein tyrosine/serine/threonine phosphatase activity"/>
    <property type="evidence" value="ECO:0007669"/>
    <property type="project" value="UniProtKB-UniRule"/>
</dbReference>
<dbReference type="EMBL" id="JBFDAA010000008">
    <property type="protein sequence ID" value="KAL1130349.1"/>
    <property type="molecule type" value="Genomic_DNA"/>
</dbReference>
<keyword evidence="3 7" id="KW-0904">Protein phosphatase</keyword>
<accession>A0ABD0Z4M1</accession>
<dbReference type="InterPro" id="IPR020405">
    <property type="entry name" value="Atypical_DUSP_subfamA"/>
</dbReference>
<evidence type="ECO:0000256" key="2">
    <source>
        <dbReference type="ARBA" id="ARBA00022801"/>
    </source>
</evidence>
<evidence type="ECO:0000256" key="7">
    <source>
        <dbReference type="RuleBase" id="RU366038"/>
    </source>
</evidence>
<organism evidence="10 11">
    <name type="scientific">Ranatra chinensis</name>
    <dbReference type="NCBI Taxonomy" id="642074"/>
    <lineage>
        <taxon>Eukaryota</taxon>
        <taxon>Metazoa</taxon>
        <taxon>Ecdysozoa</taxon>
        <taxon>Arthropoda</taxon>
        <taxon>Hexapoda</taxon>
        <taxon>Insecta</taxon>
        <taxon>Pterygota</taxon>
        <taxon>Neoptera</taxon>
        <taxon>Paraneoptera</taxon>
        <taxon>Hemiptera</taxon>
        <taxon>Heteroptera</taxon>
        <taxon>Panheteroptera</taxon>
        <taxon>Nepomorpha</taxon>
        <taxon>Nepidae</taxon>
        <taxon>Ranatrinae</taxon>
        <taxon>Ranatra</taxon>
    </lineage>
</organism>
<dbReference type="PROSITE" id="PS50054">
    <property type="entry name" value="TYR_PHOSPHATASE_DUAL"/>
    <property type="match status" value="1"/>
</dbReference>
<evidence type="ECO:0000256" key="3">
    <source>
        <dbReference type="ARBA" id="ARBA00022912"/>
    </source>
</evidence>
<dbReference type="SUPFAM" id="SSF52799">
    <property type="entry name" value="(Phosphotyrosine protein) phosphatases II"/>
    <property type="match status" value="1"/>
</dbReference>
<comment type="catalytic activity">
    <reaction evidence="7">
        <text>O-phospho-L-tyrosyl-[protein] + H2O = L-tyrosyl-[protein] + phosphate</text>
        <dbReference type="Rhea" id="RHEA:10684"/>
        <dbReference type="Rhea" id="RHEA-COMP:10136"/>
        <dbReference type="Rhea" id="RHEA-COMP:20101"/>
        <dbReference type="ChEBI" id="CHEBI:15377"/>
        <dbReference type="ChEBI" id="CHEBI:43474"/>
        <dbReference type="ChEBI" id="CHEBI:46858"/>
        <dbReference type="ChEBI" id="CHEBI:61978"/>
        <dbReference type="EC" id="3.1.3.48"/>
    </reaction>
</comment>
<dbReference type="AlphaFoldDB" id="A0ABD0Z4M1"/>
<dbReference type="GO" id="GO:0004722">
    <property type="term" value="F:protein serine/threonine phosphatase activity"/>
    <property type="evidence" value="ECO:0007669"/>
    <property type="project" value="UniProtKB-EC"/>
</dbReference>
<dbReference type="CDD" id="cd14515">
    <property type="entry name" value="DUSP3-like"/>
    <property type="match status" value="1"/>
</dbReference>
<dbReference type="PRINTS" id="PR01908">
    <property type="entry name" value="ADSPHPHTASE"/>
</dbReference>
<keyword evidence="11" id="KW-1185">Reference proteome</keyword>
<dbReference type="Proteomes" id="UP001558652">
    <property type="component" value="Unassembled WGS sequence"/>
</dbReference>